<keyword evidence="2" id="KW-1185">Reference proteome</keyword>
<accession>A0ACB5S7B3</accession>
<dbReference type="Proteomes" id="UP001165186">
    <property type="component" value="Unassembled WGS sequence"/>
</dbReference>
<sequence>MPLLSGSTVTLITGAGGAIGRACALGFARAGAQRIVGIDMAPGPLGETASAVRTAVPGATLLPIVADVTREDNVASAFTQAVEAFGRVDCCVNNAAVTPALVPTSEHETASLERGLAVNLKGVWLCERAAVRQMLSQEPLGGAREGRGVIVNVASVMAHLAMPGNGIYAMAKHGIIGLTRTDALDYAKKGIRVNSVAPGFVDTPLVTPAIREFLRPNIEKTPMGRMAQPEEIVDAIVFLASERASYITGTSLVVDGGYSIH</sequence>
<reference evidence="1" key="1">
    <citation type="submission" date="2024-09" db="EMBL/GenBank/DDBJ databases">
        <title>Draft Genome Sequences of Neofusicoccum parvum.</title>
        <authorList>
            <person name="Ashida A."/>
            <person name="Camagna M."/>
            <person name="Tanaka A."/>
            <person name="Takemoto D."/>
        </authorList>
    </citation>
    <scope>NUCLEOTIDE SEQUENCE</scope>
    <source>
        <strain evidence="1">PPO83</strain>
    </source>
</reference>
<dbReference type="EMBL" id="BSXG01000051">
    <property type="protein sequence ID" value="GME28685.1"/>
    <property type="molecule type" value="Genomic_DNA"/>
</dbReference>
<protein>
    <submittedName>
        <fullName evidence="1">Uncharacterized protein</fullName>
    </submittedName>
</protein>
<name>A0ACB5S7B3_9PEZI</name>
<gene>
    <name evidence="1" type="primary">g902</name>
    <name evidence="1" type="ORF">NpPPO83_00000902</name>
</gene>
<comment type="caution">
    <text evidence="1">The sequence shown here is derived from an EMBL/GenBank/DDBJ whole genome shotgun (WGS) entry which is preliminary data.</text>
</comment>
<evidence type="ECO:0000313" key="1">
    <source>
        <dbReference type="EMBL" id="GME28685.1"/>
    </source>
</evidence>
<evidence type="ECO:0000313" key="2">
    <source>
        <dbReference type="Proteomes" id="UP001165186"/>
    </source>
</evidence>
<proteinExistence type="predicted"/>
<organism evidence="1 2">
    <name type="scientific">Neofusicoccum parvum</name>
    <dbReference type="NCBI Taxonomy" id="310453"/>
    <lineage>
        <taxon>Eukaryota</taxon>
        <taxon>Fungi</taxon>
        <taxon>Dikarya</taxon>
        <taxon>Ascomycota</taxon>
        <taxon>Pezizomycotina</taxon>
        <taxon>Dothideomycetes</taxon>
        <taxon>Dothideomycetes incertae sedis</taxon>
        <taxon>Botryosphaeriales</taxon>
        <taxon>Botryosphaeriaceae</taxon>
        <taxon>Neofusicoccum</taxon>
    </lineage>
</organism>